<dbReference type="InterPro" id="IPR013249">
    <property type="entry name" value="RNA_pol_sigma70_r4_t2"/>
</dbReference>
<dbReference type="InterPro" id="IPR036388">
    <property type="entry name" value="WH-like_DNA-bd_sf"/>
</dbReference>
<dbReference type="PANTHER" id="PTHR43133:SF8">
    <property type="entry name" value="RNA POLYMERASE SIGMA FACTOR HI_1459-RELATED"/>
    <property type="match status" value="1"/>
</dbReference>
<feature type="domain" description="RNA polymerase sigma factor 70 region 4 type 2" evidence="7">
    <location>
        <begin position="110"/>
        <end position="162"/>
    </location>
</feature>
<dbReference type="RefSeq" id="WP_264513994.1">
    <property type="nucleotide sequence ID" value="NZ_JAPDDR010000006.1"/>
</dbReference>
<accession>A0ABT3G3P0</accession>
<feature type="domain" description="RNA polymerase sigma-70 region 2" evidence="6">
    <location>
        <begin position="20"/>
        <end position="83"/>
    </location>
</feature>
<evidence type="ECO:0000313" key="9">
    <source>
        <dbReference type="Proteomes" id="UP001165653"/>
    </source>
</evidence>
<dbReference type="InterPro" id="IPR039425">
    <property type="entry name" value="RNA_pol_sigma-70-like"/>
</dbReference>
<dbReference type="NCBIfam" id="TIGR02937">
    <property type="entry name" value="sigma70-ECF"/>
    <property type="match status" value="1"/>
</dbReference>
<evidence type="ECO:0000256" key="3">
    <source>
        <dbReference type="ARBA" id="ARBA00023082"/>
    </source>
</evidence>
<dbReference type="InterPro" id="IPR013324">
    <property type="entry name" value="RNA_pol_sigma_r3/r4-like"/>
</dbReference>
<evidence type="ECO:0000256" key="5">
    <source>
        <dbReference type="ARBA" id="ARBA00023163"/>
    </source>
</evidence>
<evidence type="ECO:0000256" key="2">
    <source>
        <dbReference type="ARBA" id="ARBA00023015"/>
    </source>
</evidence>
<evidence type="ECO:0000259" key="7">
    <source>
        <dbReference type="Pfam" id="PF08281"/>
    </source>
</evidence>
<dbReference type="CDD" id="cd06171">
    <property type="entry name" value="Sigma70_r4"/>
    <property type="match status" value="1"/>
</dbReference>
<keyword evidence="9" id="KW-1185">Reference proteome</keyword>
<proteinExistence type="inferred from homology"/>
<evidence type="ECO:0000256" key="1">
    <source>
        <dbReference type="ARBA" id="ARBA00010641"/>
    </source>
</evidence>
<dbReference type="PANTHER" id="PTHR43133">
    <property type="entry name" value="RNA POLYMERASE ECF-TYPE SIGMA FACTO"/>
    <property type="match status" value="1"/>
</dbReference>
<dbReference type="Gene3D" id="1.10.10.10">
    <property type="entry name" value="Winged helix-like DNA-binding domain superfamily/Winged helix DNA-binding domain"/>
    <property type="match status" value="1"/>
</dbReference>
<dbReference type="InterPro" id="IPR014284">
    <property type="entry name" value="RNA_pol_sigma-70_dom"/>
</dbReference>
<dbReference type="Proteomes" id="UP001165653">
    <property type="component" value="Unassembled WGS sequence"/>
</dbReference>
<comment type="caution">
    <text evidence="8">The sequence shown here is derived from an EMBL/GenBank/DDBJ whole genome shotgun (WGS) entry which is preliminary data.</text>
</comment>
<dbReference type="InterPro" id="IPR007627">
    <property type="entry name" value="RNA_pol_sigma70_r2"/>
</dbReference>
<organism evidence="8 9">
    <name type="scientific">Luteolibacter rhizosphaerae</name>
    <dbReference type="NCBI Taxonomy" id="2989719"/>
    <lineage>
        <taxon>Bacteria</taxon>
        <taxon>Pseudomonadati</taxon>
        <taxon>Verrucomicrobiota</taxon>
        <taxon>Verrucomicrobiia</taxon>
        <taxon>Verrucomicrobiales</taxon>
        <taxon>Verrucomicrobiaceae</taxon>
        <taxon>Luteolibacter</taxon>
    </lineage>
</organism>
<evidence type="ECO:0000313" key="8">
    <source>
        <dbReference type="EMBL" id="MCW1914464.1"/>
    </source>
</evidence>
<dbReference type="EMBL" id="JAPDDR010000006">
    <property type="protein sequence ID" value="MCW1914464.1"/>
    <property type="molecule type" value="Genomic_DNA"/>
</dbReference>
<sequence>MMGGAKRGLTAADLERIHDEHVTAMYRLGLALLRDEGSVRDVLQDVFLKLAEGRLKDANISDERAYLLRMVRHGALDRLRRDKVRHGHTVTAAEQLFERCPDPDREAFRLQLEQALTGLPEEQREVVVLKLWEERTFDEIARICSIPPNTAASRYRYGLDKLRALLRPVYEEL</sequence>
<protein>
    <submittedName>
        <fullName evidence="8">RNA polymerase sigma factor</fullName>
    </submittedName>
</protein>
<keyword evidence="5" id="KW-0804">Transcription</keyword>
<keyword evidence="2" id="KW-0805">Transcription regulation</keyword>
<gene>
    <name evidence="8" type="ORF">OJ996_12825</name>
</gene>
<dbReference type="SUPFAM" id="SSF88659">
    <property type="entry name" value="Sigma3 and sigma4 domains of RNA polymerase sigma factors"/>
    <property type="match status" value="1"/>
</dbReference>
<name>A0ABT3G3P0_9BACT</name>
<dbReference type="Pfam" id="PF08281">
    <property type="entry name" value="Sigma70_r4_2"/>
    <property type="match status" value="1"/>
</dbReference>
<reference evidence="8" key="1">
    <citation type="submission" date="2022-10" db="EMBL/GenBank/DDBJ databases">
        <title>Luteolibacter sp. GHJ8, whole genome shotgun sequencing project.</title>
        <authorList>
            <person name="Zhao G."/>
            <person name="Shen L."/>
        </authorList>
    </citation>
    <scope>NUCLEOTIDE SEQUENCE</scope>
    <source>
        <strain evidence="8">GHJ8</strain>
    </source>
</reference>
<evidence type="ECO:0000256" key="4">
    <source>
        <dbReference type="ARBA" id="ARBA00023125"/>
    </source>
</evidence>
<dbReference type="InterPro" id="IPR013325">
    <property type="entry name" value="RNA_pol_sigma_r2"/>
</dbReference>
<dbReference type="SUPFAM" id="SSF88946">
    <property type="entry name" value="Sigma2 domain of RNA polymerase sigma factors"/>
    <property type="match status" value="1"/>
</dbReference>
<dbReference type="Gene3D" id="1.10.1740.10">
    <property type="match status" value="1"/>
</dbReference>
<comment type="similarity">
    <text evidence="1">Belongs to the sigma-70 factor family. ECF subfamily.</text>
</comment>
<dbReference type="Pfam" id="PF04542">
    <property type="entry name" value="Sigma70_r2"/>
    <property type="match status" value="1"/>
</dbReference>
<keyword evidence="4" id="KW-0238">DNA-binding</keyword>
<keyword evidence="3" id="KW-0731">Sigma factor</keyword>
<evidence type="ECO:0000259" key="6">
    <source>
        <dbReference type="Pfam" id="PF04542"/>
    </source>
</evidence>